<proteinExistence type="inferred from homology"/>
<dbReference type="EMBL" id="UINC01000026">
    <property type="protein sequence ID" value="SUZ47627.1"/>
    <property type="molecule type" value="Genomic_DNA"/>
</dbReference>
<dbReference type="GO" id="GO:0016020">
    <property type="term" value="C:membrane"/>
    <property type="evidence" value="ECO:0007669"/>
    <property type="project" value="GOC"/>
</dbReference>
<reference evidence="5" key="1">
    <citation type="submission" date="2018-05" db="EMBL/GenBank/DDBJ databases">
        <authorList>
            <person name="Lanie J.A."/>
            <person name="Ng W.-L."/>
            <person name="Kazmierczak K.M."/>
            <person name="Andrzejewski T.M."/>
            <person name="Davidsen T.M."/>
            <person name="Wayne K.J."/>
            <person name="Tettelin H."/>
            <person name="Glass J.I."/>
            <person name="Rusch D."/>
            <person name="Podicherti R."/>
            <person name="Tsui H.-C.T."/>
            <person name="Winkler M.E."/>
        </authorList>
    </citation>
    <scope>NUCLEOTIDE SEQUENCE</scope>
</reference>
<dbReference type="FunFam" id="3.90.550.10:FF:000122">
    <property type="entry name" value="Dolichol-phosphate mannosyltransferase subunit 1"/>
    <property type="match status" value="1"/>
</dbReference>
<evidence type="ECO:0000259" key="4">
    <source>
        <dbReference type="Pfam" id="PF00535"/>
    </source>
</evidence>
<dbReference type="GO" id="GO:0009247">
    <property type="term" value="P:glycolipid biosynthetic process"/>
    <property type="evidence" value="ECO:0007669"/>
    <property type="project" value="TreeGrafter"/>
</dbReference>
<evidence type="ECO:0000313" key="5">
    <source>
        <dbReference type="EMBL" id="SUZ47627.1"/>
    </source>
</evidence>
<sequence length="238" mass="27749">MKTLVISPTYNERKNIKLLVNMVLGNYPEFDLLIVDDNSPDGTSEKVKELQSQFKNLHLKIRAKKSGLGTAYIYGFKWALKKNYDRIVQMDADLSHNPKDLPMMVERLKKCDLVIGSRYIKGISVVNWPLRRLMLSYGANTYSRLITGMPIMDSTGGFKAWKSEVLSDINLDSVRSQGYSFQIEMNFRAWIKGYKIKEMPIIFSDRTIGQSKMSKKIVYEAIFMVWRLRIWKIFGWHR</sequence>
<feature type="domain" description="Glycosyltransferase 2-like" evidence="4">
    <location>
        <begin position="5"/>
        <end position="167"/>
    </location>
</feature>
<accession>A0A381MZ97</accession>
<dbReference type="AlphaFoldDB" id="A0A381MZ97"/>
<keyword evidence="3" id="KW-0808">Transferase</keyword>
<dbReference type="PANTHER" id="PTHR43398">
    <property type="entry name" value="DOLICHOL-PHOSPHATE MANNOSYLTRANSFERASE SUBUNIT 1"/>
    <property type="match status" value="1"/>
</dbReference>
<protein>
    <recommendedName>
        <fullName evidence="4">Glycosyltransferase 2-like domain-containing protein</fullName>
    </recommendedName>
</protein>
<evidence type="ECO:0000256" key="3">
    <source>
        <dbReference type="ARBA" id="ARBA00022679"/>
    </source>
</evidence>
<dbReference type="CDD" id="cd06442">
    <property type="entry name" value="DPM1_like"/>
    <property type="match status" value="1"/>
</dbReference>
<dbReference type="GO" id="GO:0004582">
    <property type="term" value="F:dolichyl-phosphate beta-D-mannosyltransferase activity"/>
    <property type="evidence" value="ECO:0007669"/>
    <property type="project" value="InterPro"/>
</dbReference>
<gene>
    <name evidence="5" type="ORF">METZ01_LOCUS481</name>
</gene>
<keyword evidence="2" id="KW-0328">Glycosyltransferase</keyword>
<organism evidence="5">
    <name type="scientific">marine metagenome</name>
    <dbReference type="NCBI Taxonomy" id="408172"/>
    <lineage>
        <taxon>unclassified sequences</taxon>
        <taxon>metagenomes</taxon>
        <taxon>ecological metagenomes</taxon>
    </lineage>
</organism>
<evidence type="ECO:0000256" key="2">
    <source>
        <dbReference type="ARBA" id="ARBA00022676"/>
    </source>
</evidence>
<dbReference type="InterPro" id="IPR039528">
    <property type="entry name" value="DPM1-like"/>
</dbReference>
<dbReference type="PANTHER" id="PTHR43398:SF1">
    <property type="entry name" value="DOLICHOL-PHOSPHATE MANNOSYLTRANSFERASE SUBUNIT 1"/>
    <property type="match status" value="1"/>
</dbReference>
<dbReference type="Pfam" id="PF00535">
    <property type="entry name" value="Glycos_transf_2"/>
    <property type="match status" value="1"/>
</dbReference>
<dbReference type="Gene3D" id="3.90.550.10">
    <property type="entry name" value="Spore Coat Polysaccharide Biosynthesis Protein SpsA, Chain A"/>
    <property type="match status" value="1"/>
</dbReference>
<evidence type="ECO:0000256" key="1">
    <source>
        <dbReference type="ARBA" id="ARBA00006739"/>
    </source>
</evidence>
<dbReference type="SUPFAM" id="SSF53448">
    <property type="entry name" value="Nucleotide-diphospho-sugar transferases"/>
    <property type="match status" value="1"/>
</dbReference>
<comment type="similarity">
    <text evidence="1">Belongs to the glycosyltransferase 2 family.</text>
</comment>
<dbReference type="InterPro" id="IPR029044">
    <property type="entry name" value="Nucleotide-diphossugar_trans"/>
</dbReference>
<dbReference type="InterPro" id="IPR001173">
    <property type="entry name" value="Glyco_trans_2-like"/>
</dbReference>
<name>A0A381MZ97_9ZZZZ</name>